<dbReference type="eggNOG" id="ENOG502QR7H">
    <property type="taxonomic scope" value="Eukaryota"/>
</dbReference>
<comment type="caution">
    <text evidence="5">The sequence shown here is derived from an EMBL/GenBank/DDBJ whole genome shotgun (WGS) entry which is preliminary data.</text>
</comment>
<proteinExistence type="inferred from homology"/>
<keyword evidence="2" id="KW-0479">Metal-binding</keyword>
<organism evidence="5 6">
    <name type="scientific">Byssochlamys spectabilis (strain No. 5 / NBRC 109023)</name>
    <name type="common">Paecilomyces variotii</name>
    <dbReference type="NCBI Taxonomy" id="1356009"/>
    <lineage>
        <taxon>Eukaryota</taxon>
        <taxon>Fungi</taxon>
        <taxon>Dikarya</taxon>
        <taxon>Ascomycota</taxon>
        <taxon>Pezizomycotina</taxon>
        <taxon>Eurotiomycetes</taxon>
        <taxon>Eurotiomycetidae</taxon>
        <taxon>Eurotiales</taxon>
        <taxon>Thermoascaceae</taxon>
        <taxon>Paecilomyces</taxon>
    </lineage>
</organism>
<dbReference type="GO" id="GO:0046872">
    <property type="term" value="F:metal ion binding"/>
    <property type="evidence" value="ECO:0007669"/>
    <property type="project" value="UniProtKB-KW"/>
</dbReference>
<dbReference type="SUPFAM" id="SSF51621">
    <property type="entry name" value="Phosphoenolpyruvate/pyruvate domain"/>
    <property type="match status" value="1"/>
</dbReference>
<sequence>MIKRALDAGVHGILVPVLKIKKDAKKNVPLLEVDKFVEQHPHSGPFKQIGTTDYPQQVNDSLVTAVVIETKGGLERVKEIAAVPGIDVFFIGTFDLGVSIGHPILGPLKPDQDLIDAVQSIQAGVDAAGKASGIYCDTGEQAREYAHQDFHR</sequence>
<feature type="domain" description="HpcH/HpaI aldolase/citrate lyase" evidence="4">
    <location>
        <begin position="3"/>
        <end position="136"/>
    </location>
</feature>
<evidence type="ECO:0000256" key="3">
    <source>
        <dbReference type="ARBA" id="ARBA00023239"/>
    </source>
</evidence>
<comment type="similarity">
    <text evidence="1">Belongs to the HpcH/HpaI aldolase family.</text>
</comment>
<dbReference type="InterPro" id="IPR050251">
    <property type="entry name" value="HpcH-HpaI_aldolase"/>
</dbReference>
<dbReference type="OrthoDB" id="1621678at2759"/>
<dbReference type="InterPro" id="IPR040442">
    <property type="entry name" value="Pyrv_kinase-like_dom_sf"/>
</dbReference>
<dbReference type="EMBL" id="BAUL01000001">
    <property type="protein sequence ID" value="GAD91497.1"/>
    <property type="molecule type" value="Genomic_DNA"/>
</dbReference>
<dbReference type="Proteomes" id="UP000018001">
    <property type="component" value="Unassembled WGS sequence"/>
</dbReference>
<evidence type="ECO:0000256" key="2">
    <source>
        <dbReference type="ARBA" id="ARBA00022723"/>
    </source>
</evidence>
<dbReference type="PANTHER" id="PTHR30502:SF0">
    <property type="entry name" value="PHOSPHOENOLPYRUVATE CARBOXYLASE FAMILY PROTEIN"/>
    <property type="match status" value="1"/>
</dbReference>
<dbReference type="GO" id="GO:0016832">
    <property type="term" value="F:aldehyde-lyase activity"/>
    <property type="evidence" value="ECO:0007669"/>
    <property type="project" value="TreeGrafter"/>
</dbReference>
<protein>
    <submittedName>
        <fullName evidence="5">HpcH/HpaI aldolase/citrate lyase family protein</fullName>
    </submittedName>
</protein>
<name>V5FSC2_BYSSN</name>
<dbReference type="InterPro" id="IPR005000">
    <property type="entry name" value="Aldolase/citrate-lyase_domain"/>
</dbReference>
<dbReference type="Gene3D" id="3.20.20.60">
    <property type="entry name" value="Phosphoenolpyruvate-binding domains"/>
    <property type="match status" value="1"/>
</dbReference>
<dbReference type="InParanoid" id="V5FSC2"/>
<evidence type="ECO:0000313" key="5">
    <source>
        <dbReference type="EMBL" id="GAD91497.1"/>
    </source>
</evidence>
<accession>V5FSC2</accession>
<keyword evidence="6" id="KW-1185">Reference proteome</keyword>
<dbReference type="GO" id="GO:0005737">
    <property type="term" value="C:cytoplasm"/>
    <property type="evidence" value="ECO:0007669"/>
    <property type="project" value="TreeGrafter"/>
</dbReference>
<evidence type="ECO:0000259" key="4">
    <source>
        <dbReference type="Pfam" id="PF03328"/>
    </source>
</evidence>
<dbReference type="PANTHER" id="PTHR30502">
    <property type="entry name" value="2-KETO-3-DEOXY-L-RHAMNONATE ALDOLASE"/>
    <property type="match status" value="1"/>
</dbReference>
<evidence type="ECO:0000256" key="1">
    <source>
        <dbReference type="ARBA" id="ARBA00005568"/>
    </source>
</evidence>
<evidence type="ECO:0000313" key="6">
    <source>
        <dbReference type="Proteomes" id="UP000018001"/>
    </source>
</evidence>
<gene>
    <name evidence="5" type="ORF">PVAR5_0069</name>
</gene>
<reference evidence="6" key="1">
    <citation type="journal article" date="2014" name="Genome Announc.">
        <title>Draft genome sequence of the formaldehyde-resistant fungus Byssochlamys spectabilis No. 5 (anamorph Paecilomyces variotii No. 5) (NBRC109023).</title>
        <authorList>
            <person name="Oka T."/>
            <person name="Ekino K."/>
            <person name="Fukuda K."/>
            <person name="Nomura Y."/>
        </authorList>
    </citation>
    <scope>NUCLEOTIDE SEQUENCE [LARGE SCALE GENOMIC DNA]</scope>
    <source>
        <strain evidence="6">No. 5 / NBRC 109023</strain>
    </source>
</reference>
<dbReference type="InterPro" id="IPR015813">
    <property type="entry name" value="Pyrv/PenolPyrv_kinase-like_dom"/>
</dbReference>
<dbReference type="AlphaFoldDB" id="V5FSC2"/>
<dbReference type="Pfam" id="PF03328">
    <property type="entry name" value="HpcH_HpaI"/>
    <property type="match status" value="1"/>
</dbReference>
<dbReference type="HOGENOM" id="CLU_059964_3_0_1"/>
<keyword evidence="3 5" id="KW-0456">Lyase</keyword>